<name>A0A2P6Q785_ROSCH</name>
<comment type="caution">
    <text evidence="1">The sequence shown here is derived from an EMBL/GenBank/DDBJ whole genome shotgun (WGS) entry which is preliminary data.</text>
</comment>
<sequence length="97" mass="10728">MMPFLPLTFFQEIKSAPSILRSVIFRSESLGSSLSNGGLCSASGKLLCCLLQKQIDAAERLSVFPQKGFLIKARGNRIYRQGYIVDTVVFYLPGHEA</sequence>
<dbReference type="EMBL" id="PDCK01000043">
    <property type="protein sequence ID" value="PRQ30045.1"/>
    <property type="molecule type" value="Genomic_DNA"/>
</dbReference>
<gene>
    <name evidence="1" type="ORF">RchiOBHm_Chr5g0020361</name>
</gene>
<protein>
    <submittedName>
        <fullName evidence="1">Uncharacterized protein</fullName>
    </submittedName>
</protein>
<keyword evidence="2" id="KW-1185">Reference proteome</keyword>
<evidence type="ECO:0000313" key="2">
    <source>
        <dbReference type="Proteomes" id="UP000238479"/>
    </source>
</evidence>
<accession>A0A2P6Q785</accession>
<dbReference type="Gramene" id="PRQ30045">
    <property type="protein sequence ID" value="PRQ30045"/>
    <property type="gene ID" value="RchiOBHm_Chr5g0020361"/>
</dbReference>
<proteinExistence type="predicted"/>
<dbReference type="Proteomes" id="UP000238479">
    <property type="component" value="Chromosome 5"/>
</dbReference>
<organism evidence="1 2">
    <name type="scientific">Rosa chinensis</name>
    <name type="common">China rose</name>
    <dbReference type="NCBI Taxonomy" id="74649"/>
    <lineage>
        <taxon>Eukaryota</taxon>
        <taxon>Viridiplantae</taxon>
        <taxon>Streptophyta</taxon>
        <taxon>Embryophyta</taxon>
        <taxon>Tracheophyta</taxon>
        <taxon>Spermatophyta</taxon>
        <taxon>Magnoliopsida</taxon>
        <taxon>eudicotyledons</taxon>
        <taxon>Gunneridae</taxon>
        <taxon>Pentapetalae</taxon>
        <taxon>rosids</taxon>
        <taxon>fabids</taxon>
        <taxon>Rosales</taxon>
        <taxon>Rosaceae</taxon>
        <taxon>Rosoideae</taxon>
        <taxon>Rosoideae incertae sedis</taxon>
        <taxon>Rosa</taxon>
    </lineage>
</organism>
<reference evidence="1 2" key="1">
    <citation type="journal article" date="2018" name="Nat. Genet.">
        <title>The Rosa genome provides new insights in the design of modern roses.</title>
        <authorList>
            <person name="Bendahmane M."/>
        </authorList>
    </citation>
    <scope>NUCLEOTIDE SEQUENCE [LARGE SCALE GENOMIC DNA]</scope>
    <source>
        <strain evidence="2">cv. Old Blush</strain>
    </source>
</reference>
<evidence type="ECO:0000313" key="1">
    <source>
        <dbReference type="EMBL" id="PRQ30045.1"/>
    </source>
</evidence>
<dbReference type="AlphaFoldDB" id="A0A2P6Q785"/>